<dbReference type="InterPro" id="IPR022691">
    <property type="entry name" value="Tscrpt_elong_fac_GreA/B_N"/>
</dbReference>
<feature type="domain" description="Transcription elongation factor GreA/GreB N-terminal" evidence="12">
    <location>
        <begin position="6"/>
        <end position="75"/>
    </location>
</feature>
<evidence type="ECO:0000313" key="13">
    <source>
        <dbReference type="EMBL" id="ERI77090.1"/>
    </source>
</evidence>
<evidence type="ECO:0000256" key="6">
    <source>
        <dbReference type="ARBA" id="ARBA00023163"/>
    </source>
</evidence>
<reference evidence="13 14" key="1">
    <citation type="submission" date="2013-07" db="EMBL/GenBank/DDBJ databases">
        <authorList>
            <person name="Weinstock G."/>
            <person name="Sodergren E."/>
            <person name="Wylie T."/>
            <person name="Fulton L."/>
            <person name="Fulton R."/>
            <person name="Fronick C."/>
            <person name="O'Laughlin M."/>
            <person name="Godfrey J."/>
            <person name="Miner T."/>
            <person name="Herter B."/>
            <person name="Appelbaum E."/>
            <person name="Cordes M."/>
            <person name="Lek S."/>
            <person name="Wollam A."/>
            <person name="Pepin K.H."/>
            <person name="Palsikar V.B."/>
            <person name="Mitreva M."/>
            <person name="Wilson R.K."/>
        </authorList>
    </citation>
    <scope>NUCLEOTIDE SEQUENCE [LARGE SCALE GENOMIC DNA]</scope>
    <source>
        <strain evidence="13 14">ATCC 14940</strain>
    </source>
</reference>
<evidence type="ECO:0000256" key="1">
    <source>
        <dbReference type="ARBA" id="ARBA00008213"/>
    </source>
</evidence>
<accession>A0ABC9TXZ1</accession>
<keyword evidence="13" id="KW-0648">Protein biosynthesis</keyword>
<dbReference type="SUPFAM" id="SSF54534">
    <property type="entry name" value="FKBP-like"/>
    <property type="match status" value="1"/>
</dbReference>
<dbReference type="GO" id="GO:0003746">
    <property type="term" value="F:translation elongation factor activity"/>
    <property type="evidence" value="ECO:0007669"/>
    <property type="project" value="UniProtKB-KW"/>
</dbReference>
<dbReference type="HAMAP" id="MF_00105">
    <property type="entry name" value="GreA_GreB"/>
    <property type="match status" value="1"/>
</dbReference>
<dbReference type="InterPro" id="IPR023459">
    <property type="entry name" value="Tscrpt_elong_fac_GreA/B_fam"/>
</dbReference>
<evidence type="ECO:0000256" key="10">
    <source>
        <dbReference type="RuleBase" id="RU000556"/>
    </source>
</evidence>
<dbReference type="InterPro" id="IPR036953">
    <property type="entry name" value="GreA/GreB_C_sf"/>
</dbReference>
<evidence type="ECO:0000256" key="3">
    <source>
        <dbReference type="ARBA" id="ARBA00023015"/>
    </source>
</evidence>
<dbReference type="NCBIfam" id="NF001263">
    <property type="entry name" value="PRK00226.1-4"/>
    <property type="match status" value="1"/>
</dbReference>
<evidence type="ECO:0000259" key="12">
    <source>
        <dbReference type="Pfam" id="PF03449"/>
    </source>
</evidence>
<dbReference type="SUPFAM" id="SSF46557">
    <property type="entry name" value="GreA transcript cleavage protein, N-terminal domain"/>
    <property type="match status" value="1"/>
</dbReference>
<comment type="caution">
    <text evidence="13">The sequence shown here is derived from an EMBL/GenBank/DDBJ whole genome shotgun (WGS) entry which is preliminary data.</text>
</comment>
<dbReference type="InterPro" id="IPR001437">
    <property type="entry name" value="Tscrpt_elong_fac_GreA/B_C"/>
</dbReference>
<keyword evidence="13" id="KW-0251">Elongation factor</keyword>
<dbReference type="FunFam" id="1.10.287.180:FF:000001">
    <property type="entry name" value="Transcription elongation factor GreA"/>
    <property type="match status" value="1"/>
</dbReference>
<evidence type="ECO:0000313" key="14">
    <source>
        <dbReference type="Proteomes" id="UP000016491"/>
    </source>
</evidence>
<organism evidence="13 14">
    <name type="scientific">[Clostridium] symbiosum ATCC 14940</name>
    <dbReference type="NCBI Taxonomy" id="411472"/>
    <lineage>
        <taxon>Bacteria</taxon>
        <taxon>Bacillati</taxon>
        <taxon>Bacillota</taxon>
        <taxon>Clostridia</taxon>
        <taxon>Lachnospirales</taxon>
        <taxon>Lachnospiraceae</taxon>
        <taxon>Otoolea</taxon>
    </lineage>
</organism>
<dbReference type="PIRSF" id="PIRSF006092">
    <property type="entry name" value="GreA_GreB"/>
    <property type="match status" value="1"/>
</dbReference>
<dbReference type="PANTHER" id="PTHR30437:SF4">
    <property type="entry name" value="TRANSCRIPTION ELONGATION FACTOR GREA"/>
    <property type="match status" value="1"/>
</dbReference>
<proteinExistence type="inferred from homology"/>
<dbReference type="Pfam" id="PF03449">
    <property type="entry name" value="GreA_GreB_N"/>
    <property type="match status" value="1"/>
</dbReference>
<dbReference type="GO" id="GO:0032784">
    <property type="term" value="P:regulation of DNA-templated transcription elongation"/>
    <property type="evidence" value="ECO:0007669"/>
    <property type="project" value="UniProtKB-UniRule"/>
</dbReference>
<keyword evidence="6 9" id="KW-0804">Transcription</keyword>
<keyword evidence="3 9" id="KW-0805">Transcription regulation</keyword>
<evidence type="ECO:0000259" key="11">
    <source>
        <dbReference type="Pfam" id="PF01272"/>
    </source>
</evidence>
<evidence type="ECO:0000256" key="4">
    <source>
        <dbReference type="ARBA" id="ARBA00023054"/>
    </source>
</evidence>
<name>A0ABC9TXZ1_CLOSY</name>
<dbReference type="Gene3D" id="1.10.287.180">
    <property type="entry name" value="Transcription elongation factor, GreA/GreB, N-terminal domain"/>
    <property type="match status" value="1"/>
</dbReference>
<feature type="domain" description="Transcription elongation factor GreA/GreB C-terminal" evidence="11">
    <location>
        <begin position="82"/>
        <end position="156"/>
    </location>
</feature>
<dbReference type="Pfam" id="PF01272">
    <property type="entry name" value="GreA_GreB"/>
    <property type="match status" value="1"/>
</dbReference>
<evidence type="ECO:0000256" key="2">
    <source>
        <dbReference type="ARBA" id="ARBA00013729"/>
    </source>
</evidence>
<dbReference type="AlphaFoldDB" id="A0ABC9TXZ1"/>
<dbReference type="NCBIfam" id="TIGR01462">
    <property type="entry name" value="greA"/>
    <property type="match status" value="1"/>
</dbReference>
<dbReference type="InterPro" id="IPR036805">
    <property type="entry name" value="Tscrpt_elong_fac_GreA/B_N_sf"/>
</dbReference>
<comment type="similarity">
    <text evidence="1 9 10">Belongs to the GreA/GreB family.</text>
</comment>
<sequence length="169" mass="19420">MDMREQLTESDIKKIREEIEYRKLVVRKEAIEAVKEARAQGDLSENFEYYAAKKDKNRNESRIRYLENMIKNARVVSDKSGSDEVGLNDTVTLYFEDDDEEEVYRLVTSIRGNSLKGLISIESPLGKAVRGHKEGDSVYVRLGENAGYSVVIKKIEKTGEDDTDRIRSY</sequence>
<gene>
    <name evidence="9" type="primary">greA</name>
    <name evidence="13" type="ORF">CLOSYM_02249</name>
</gene>
<dbReference type="Gene3D" id="3.10.50.30">
    <property type="entry name" value="Transcription elongation factor, GreA/GreB, C-terminal domain"/>
    <property type="match status" value="1"/>
</dbReference>
<keyword evidence="5 9" id="KW-0238">DNA-binding</keyword>
<keyword evidence="4" id="KW-0175">Coiled coil</keyword>
<evidence type="ECO:0000256" key="9">
    <source>
        <dbReference type="HAMAP-Rule" id="MF_00105"/>
    </source>
</evidence>
<dbReference type="EMBL" id="AWSU01000167">
    <property type="protein sequence ID" value="ERI77090.1"/>
    <property type="molecule type" value="Genomic_DNA"/>
</dbReference>
<dbReference type="InterPro" id="IPR006359">
    <property type="entry name" value="Tscrpt_elong_fac_GreA"/>
</dbReference>
<evidence type="ECO:0000256" key="7">
    <source>
        <dbReference type="ARBA" id="ARBA00024916"/>
    </source>
</evidence>
<dbReference type="InterPro" id="IPR028624">
    <property type="entry name" value="Tscrpt_elong_fac_GreA/B"/>
</dbReference>
<protein>
    <recommendedName>
        <fullName evidence="2 9">Transcription elongation factor GreA</fullName>
    </recommendedName>
    <alternativeName>
        <fullName evidence="8 9">Transcript cleavage factor GreA</fullName>
    </alternativeName>
</protein>
<evidence type="ECO:0000256" key="5">
    <source>
        <dbReference type="ARBA" id="ARBA00023125"/>
    </source>
</evidence>
<dbReference type="PANTHER" id="PTHR30437">
    <property type="entry name" value="TRANSCRIPTION ELONGATION FACTOR GREA"/>
    <property type="match status" value="1"/>
</dbReference>
<evidence type="ECO:0000256" key="8">
    <source>
        <dbReference type="ARBA" id="ARBA00030776"/>
    </source>
</evidence>
<dbReference type="Proteomes" id="UP000016491">
    <property type="component" value="Unassembled WGS sequence"/>
</dbReference>
<comment type="function">
    <text evidence="7 9 10">Necessary for efficient RNA polymerase transcription elongation past template-encoded arresting sites. The arresting sites in DNA have the property of trapping a certain fraction of elongating RNA polymerases that pass through, resulting in locked ternary complexes. Cleavage of the nascent transcript by cleavage factors such as GreA or GreB allows the resumption of elongation from the new 3'terminus. GreA releases sequences of 2 to 3 nucleotides.</text>
</comment>
<dbReference type="GO" id="GO:0003677">
    <property type="term" value="F:DNA binding"/>
    <property type="evidence" value="ECO:0007669"/>
    <property type="project" value="UniProtKB-UniRule"/>
</dbReference>